<proteinExistence type="inferred from homology"/>
<dbReference type="Proteomes" id="UP000051888">
    <property type="component" value="Unassembled WGS sequence"/>
</dbReference>
<keyword evidence="9" id="KW-1185">Reference proteome</keyword>
<comment type="caution">
    <text evidence="8">The sequence shown here is derived from an EMBL/GenBank/DDBJ whole genome shotgun (WGS) entry which is preliminary data.</text>
</comment>
<dbReference type="InterPro" id="IPR043149">
    <property type="entry name" value="TagF_N"/>
</dbReference>
<evidence type="ECO:0000313" key="8">
    <source>
        <dbReference type="EMBL" id="KQL50695.1"/>
    </source>
</evidence>
<dbReference type="AlphaFoldDB" id="A0A0Q3WT47"/>
<feature type="transmembrane region" description="Helical" evidence="7">
    <location>
        <begin position="6"/>
        <end position="27"/>
    </location>
</feature>
<evidence type="ECO:0000313" key="9">
    <source>
        <dbReference type="Proteomes" id="UP000051888"/>
    </source>
</evidence>
<comment type="subcellular location">
    <subcellularLocation>
        <location evidence="1">Cell membrane</location>
        <topology evidence="1">Peripheral membrane protein</topology>
    </subcellularLocation>
</comment>
<keyword evidence="6 7" id="KW-0472">Membrane</keyword>
<dbReference type="RefSeq" id="WP_055742300.1">
    <property type="nucleotide sequence ID" value="NZ_JAAIWL010000002.1"/>
</dbReference>
<dbReference type="InterPro" id="IPR051612">
    <property type="entry name" value="Teichoic_Acid_Biosynth"/>
</dbReference>
<protein>
    <recommendedName>
        <fullName evidence="10">CDP-glycerol:poly(Glycerophosphate) glycerophosphotransferase</fullName>
    </recommendedName>
</protein>
<keyword evidence="7" id="KW-1133">Transmembrane helix</keyword>
<dbReference type="InterPro" id="IPR043148">
    <property type="entry name" value="TagF_C"/>
</dbReference>
<evidence type="ECO:0000256" key="3">
    <source>
        <dbReference type="ARBA" id="ARBA00022475"/>
    </source>
</evidence>
<evidence type="ECO:0000256" key="6">
    <source>
        <dbReference type="ARBA" id="ARBA00023136"/>
    </source>
</evidence>
<dbReference type="Pfam" id="PF04464">
    <property type="entry name" value="Glyphos_transf"/>
    <property type="match status" value="1"/>
</dbReference>
<keyword evidence="7" id="KW-0812">Transmembrane</keyword>
<dbReference type="PATRIC" id="fig|157838.3.peg.5283"/>
<dbReference type="PANTHER" id="PTHR37316">
    <property type="entry name" value="TEICHOIC ACID GLYCEROL-PHOSPHATE PRIMASE"/>
    <property type="match status" value="1"/>
</dbReference>
<keyword evidence="5" id="KW-0777">Teichoic acid biosynthesis</keyword>
<dbReference type="InterPro" id="IPR007554">
    <property type="entry name" value="Glycerophosphate_synth"/>
</dbReference>
<dbReference type="GO" id="GO:0047355">
    <property type="term" value="F:CDP-glycerol glycerophosphotransferase activity"/>
    <property type="evidence" value="ECO:0007669"/>
    <property type="project" value="InterPro"/>
</dbReference>
<dbReference type="SUPFAM" id="SSF53756">
    <property type="entry name" value="UDP-Glycosyltransferase/glycogen phosphorylase"/>
    <property type="match status" value="1"/>
</dbReference>
<dbReference type="GO" id="GO:0005886">
    <property type="term" value="C:plasma membrane"/>
    <property type="evidence" value="ECO:0007669"/>
    <property type="project" value="UniProtKB-SubCell"/>
</dbReference>
<gene>
    <name evidence="8" type="ORF">AN964_24005</name>
</gene>
<dbReference type="GO" id="GO:0019350">
    <property type="term" value="P:teichoic acid biosynthetic process"/>
    <property type="evidence" value="ECO:0007669"/>
    <property type="project" value="UniProtKB-KW"/>
</dbReference>
<dbReference type="OrthoDB" id="9811865at2"/>
<comment type="similarity">
    <text evidence="2">Belongs to the CDP-glycerol glycerophosphotransferase family.</text>
</comment>
<name>A0A0Q3WT47_9BACI</name>
<dbReference type="Gene3D" id="3.40.50.11820">
    <property type="match status" value="1"/>
</dbReference>
<evidence type="ECO:0000256" key="4">
    <source>
        <dbReference type="ARBA" id="ARBA00022679"/>
    </source>
</evidence>
<sequence>MHFNQQLLNIIQIILLVMILLSVNKNFSKCKLLLKRFIVVCIYYASKLFPRSEKIIVFGAENGMGFRGNPKYLFLEMTKNPEYRCIWISKSGKVVKELTDRGYTAYKHNSLKGIYYQLRTKLVIHSHSINDDFYKVFLGGAISYLTWHGVGLKKVWGAHSKTFSYKILHHPSFIRRFFGKFVIKTNSAKINYVVSTSPRVSSYYPETFLVDKENVIELGQVRNDIFFQTSEEDDKIPDYIKKNKVILYMPTHRNFGKLDKPINLVFDFEKLDKFCEKMGYIFIVKRHMYSSGSISKKYKHIIDVSDKSYDPQFLLKYADLLVTDYSSCYTDYLLLDRPVVFYCYDLEMYLQKSNEMYFDYFDVTPGPKPSTFQDFLQSLQDMIEDHAIYREERERVLNVFYSKENQEMVLEKQVNYIHNYILKGSKTKVHVKGTDASF</sequence>
<evidence type="ECO:0000256" key="2">
    <source>
        <dbReference type="ARBA" id="ARBA00010488"/>
    </source>
</evidence>
<organism evidence="8 9">
    <name type="scientific">Heyndrickxia shackletonii</name>
    <dbReference type="NCBI Taxonomy" id="157838"/>
    <lineage>
        <taxon>Bacteria</taxon>
        <taxon>Bacillati</taxon>
        <taxon>Bacillota</taxon>
        <taxon>Bacilli</taxon>
        <taxon>Bacillales</taxon>
        <taxon>Bacillaceae</taxon>
        <taxon>Heyndrickxia</taxon>
    </lineage>
</organism>
<dbReference type="EMBL" id="LJJC01000015">
    <property type="protein sequence ID" value="KQL50695.1"/>
    <property type="molecule type" value="Genomic_DNA"/>
</dbReference>
<evidence type="ECO:0000256" key="5">
    <source>
        <dbReference type="ARBA" id="ARBA00022944"/>
    </source>
</evidence>
<evidence type="ECO:0008006" key="10">
    <source>
        <dbReference type="Google" id="ProtNLM"/>
    </source>
</evidence>
<dbReference type="STRING" id="157838.AN964_24005"/>
<reference evidence="8 9" key="1">
    <citation type="submission" date="2015-09" db="EMBL/GenBank/DDBJ databases">
        <title>Genome sequencing project for genomic taxonomy and phylogenomics of Bacillus-like bacteria.</title>
        <authorList>
            <person name="Liu B."/>
            <person name="Wang J."/>
            <person name="Zhu Y."/>
            <person name="Liu G."/>
            <person name="Chen Q."/>
            <person name="Chen Z."/>
            <person name="Lan J."/>
            <person name="Che J."/>
            <person name="Ge C."/>
            <person name="Shi H."/>
            <person name="Pan Z."/>
            <person name="Liu X."/>
        </authorList>
    </citation>
    <scope>NUCLEOTIDE SEQUENCE [LARGE SCALE GENOMIC DNA]</scope>
    <source>
        <strain evidence="8 9">LMG 18435</strain>
    </source>
</reference>
<evidence type="ECO:0000256" key="1">
    <source>
        <dbReference type="ARBA" id="ARBA00004202"/>
    </source>
</evidence>
<dbReference type="Gene3D" id="3.40.50.12580">
    <property type="match status" value="1"/>
</dbReference>
<keyword evidence="3" id="KW-1003">Cell membrane</keyword>
<evidence type="ECO:0000256" key="7">
    <source>
        <dbReference type="SAM" id="Phobius"/>
    </source>
</evidence>
<dbReference type="PANTHER" id="PTHR37316:SF3">
    <property type="entry name" value="TEICHOIC ACID GLYCEROL-PHOSPHATE TRANSFERASE"/>
    <property type="match status" value="1"/>
</dbReference>
<keyword evidence="4" id="KW-0808">Transferase</keyword>
<accession>A0A0Q3WT47</accession>